<organism evidence="2">
    <name type="scientific">mine drainage metagenome</name>
    <dbReference type="NCBI Taxonomy" id="410659"/>
    <lineage>
        <taxon>unclassified sequences</taxon>
        <taxon>metagenomes</taxon>
        <taxon>ecological metagenomes</taxon>
    </lineage>
</organism>
<comment type="caution">
    <text evidence="2">The sequence shown here is derived from an EMBL/GenBank/DDBJ whole genome shotgun (WGS) entry which is preliminary data.</text>
</comment>
<sequence length="182" mass="18985">MGPGGEAPADAVRAAFLSLQFARRTLVGQRLVVGIFPESDPKKIEVALTGQTGIDMGRLRVVTREAQSAAHDESTISFVHVREAQNSNDFSDDMTHGQGMMTDSGGTSVPGTGSRGPSLGSLTRHGGGVNYLAGVKIPGDQIDNFNDAIRAGRVVVLYDANDDDAAALAGFNAAGLRNVKAF</sequence>
<protein>
    <submittedName>
        <fullName evidence="2">Uncharacterized protein</fullName>
    </submittedName>
</protein>
<evidence type="ECO:0000313" key="2">
    <source>
        <dbReference type="EMBL" id="CBH74448.1"/>
    </source>
</evidence>
<name>E6PD96_9ZZZZ</name>
<gene>
    <name evidence="2" type="ORF">CARN1_2335</name>
</gene>
<dbReference type="AlphaFoldDB" id="E6PD96"/>
<feature type="region of interest" description="Disordered" evidence="1">
    <location>
        <begin position="93"/>
        <end position="119"/>
    </location>
</feature>
<proteinExistence type="predicted"/>
<dbReference type="EMBL" id="CABL01000001">
    <property type="protein sequence ID" value="CBH74448.1"/>
    <property type="molecule type" value="Genomic_DNA"/>
</dbReference>
<accession>E6PD96</accession>
<reference evidence="2" key="1">
    <citation type="submission" date="2009-10" db="EMBL/GenBank/DDBJ databases">
        <title>Diversity of trophic interactions inside an arsenic-rich microbial ecosystem.</title>
        <authorList>
            <person name="Bertin P.N."/>
            <person name="Heinrich-Salmeron A."/>
            <person name="Pelletier E."/>
            <person name="Goulhen-Chollet F."/>
            <person name="Arsene-Ploetze F."/>
            <person name="Gallien S."/>
            <person name="Calteau A."/>
            <person name="Vallenet D."/>
            <person name="Casiot C."/>
            <person name="Chane-Woon-Ming B."/>
            <person name="Giloteaux L."/>
            <person name="Barakat M."/>
            <person name="Bonnefoy V."/>
            <person name="Bruneel O."/>
            <person name="Chandler M."/>
            <person name="Cleiss J."/>
            <person name="Duran R."/>
            <person name="Elbaz-Poulichet F."/>
            <person name="Fonknechten N."/>
            <person name="Lauga B."/>
            <person name="Mornico D."/>
            <person name="Ortet P."/>
            <person name="Schaeffer C."/>
            <person name="Siguier P."/>
            <person name="Alexander Thil Smith A."/>
            <person name="Van Dorsselaer A."/>
            <person name="Weissenbach J."/>
            <person name="Medigue C."/>
            <person name="Le Paslier D."/>
        </authorList>
    </citation>
    <scope>NUCLEOTIDE SEQUENCE</scope>
</reference>
<evidence type="ECO:0000256" key="1">
    <source>
        <dbReference type="SAM" id="MobiDB-lite"/>
    </source>
</evidence>